<feature type="compositionally biased region" description="Basic residues" evidence="1">
    <location>
        <begin position="60"/>
        <end position="75"/>
    </location>
</feature>
<dbReference type="PaxDb" id="2903-EOD17843"/>
<dbReference type="HOGENOM" id="CLU_1362589_0_0_1"/>
<dbReference type="KEGG" id="ehx:EMIHUDRAFT_436322"/>
<reference evidence="3" key="1">
    <citation type="journal article" date="2013" name="Nature">
        <title>Pan genome of the phytoplankton Emiliania underpins its global distribution.</title>
        <authorList>
            <person name="Read B.A."/>
            <person name="Kegel J."/>
            <person name="Klute M.J."/>
            <person name="Kuo A."/>
            <person name="Lefebvre S.C."/>
            <person name="Maumus F."/>
            <person name="Mayer C."/>
            <person name="Miller J."/>
            <person name="Monier A."/>
            <person name="Salamov A."/>
            <person name="Young J."/>
            <person name="Aguilar M."/>
            <person name="Claverie J.M."/>
            <person name="Frickenhaus S."/>
            <person name="Gonzalez K."/>
            <person name="Herman E.K."/>
            <person name="Lin Y.C."/>
            <person name="Napier J."/>
            <person name="Ogata H."/>
            <person name="Sarno A.F."/>
            <person name="Shmutz J."/>
            <person name="Schroeder D."/>
            <person name="de Vargas C."/>
            <person name="Verret F."/>
            <person name="von Dassow P."/>
            <person name="Valentin K."/>
            <person name="Van de Peer Y."/>
            <person name="Wheeler G."/>
            <person name="Dacks J.B."/>
            <person name="Delwiche C.F."/>
            <person name="Dyhrman S.T."/>
            <person name="Glockner G."/>
            <person name="John U."/>
            <person name="Richards T."/>
            <person name="Worden A.Z."/>
            <person name="Zhang X."/>
            <person name="Grigoriev I.V."/>
            <person name="Allen A.E."/>
            <person name="Bidle K."/>
            <person name="Borodovsky M."/>
            <person name="Bowler C."/>
            <person name="Brownlee C."/>
            <person name="Cock J.M."/>
            <person name="Elias M."/>
            <person name="Gladyshev V.N."/>
            <person name="Groth M."/>
            <person name="Guda C."/>
            <person name="Hadaegh A."/>
            <person name="Iglesias-Rodriguez M.D."/>
            <person name="Jenkins J."/>
            <person name="Jones B.M."/>
            <person name="Lawson T."/>
            <person name="Leese F."/>
            <person name="Lindquist E."/>
            <person name="Lobanov A."/>
            <person name="Lomsadze A."/>
            <person name="Malik S.B."/>
            <person name="Marsh M.E."/>
            <person name="Mackinder L."/>
            <person name="Mock T."/>
            <person name="Mueller-Roeber B."/>
            <person name="Pagarete A."/>
            <person name="Parker M."/>
            <person name="Probert I."/>
            <person name="Quesneville H."/>
            <person name="Raines C."/>
            <person name="Rensing S.A."/>
            <person name="Riano-Pachon D.M."/>
            <person name="Richier S."/>
            <person name="Rokitta S."/>
            <person name="Shiraiwa Y."/>
            <person name="Soanes D.M."/>
            <person name="van der Giezen M."/>
            <person name="Wahlund T.M."/>
            <person name="Williams B."/>
            <person name="Wilson W."/>
            <person name="Wolfe G."/>
            <person name="Wurch L.L."/>
        </authorList>
    </citation>
    <scope>NUCLEOTIDE SEQUENCE</scope>
</reference>
<feature type="region of interest" description="Disordered" evidence="1">
    <location>
        <begin position="93"/>
        <end position="119"/>
    </location>
</feature>
<reference evidence="2" key="2">
    <citation type="submission" date="2024-10" db="UniProtKB">
        <authorList>
            <consortium name="EnsemblProtists"/>
        </authorList>
    </citation>
    <scope>IDENTIFICATION</scope>
</reference>
<feature type="compositionally biased region" description="Low complexity" evidence="1">
    <location>
        <begin position="29"/>
        <end position="40"/>
    </location>
</feature>
<dbReference type="GeneID" id="17263872"/>
<feature type="compositionally biased region" description="Basic and acidic residues" evidence="1">
    <location>
        <begin position="144"/>
        <end position="157"/>
    </location>
</feature>
<dbReference type="GeneID" id="17284565"/>
<dbReference type="Proteomes" id="UP000013827">
    <property type="component" value="Unassembled WGS sequence"/>
</dbReference>
<evidence type="ECO:0000256" key="1">
    <source>
        <dbReference type="SAM" id="MobiDB-lite"/>
    </source>
</evidence>
<organism evidence="2 3">
    <name type="scientific">Emiliania huxleyi (strain CCMP1516)</name>
    <dbReference type="NCBI Taxonomy" id="280463"/>
    <lineage>
        <taxon>Eukaryota</taxon>
        <taxon>Haptista</taxon>
        <taxon>Haptophyta</taxon>
        <taxon>Prymnesiophyceae</taxon>
        <taxon>Isochrysidales</taxon>
        <taxon>Noelaerhabdaceae</taxon>
        <taxon>Emiliania</taxon>
    </lineage>
</organism>
<accession>A0A0D3J2V8</accession>
<evidence type="ECO:0000313" key="3">
    <source>
        <dbReference type="Proteomes" id="UP000013827"/>
    </source>
</evidence>
<dbReference type="KEGG" id="ehx:EMIHUDRAFT_463076"/>
<name>A0A0D3J2V8_EMIH1</name>
<sequence>MGRTVGSWPVHPERGSCPPSAGRSDRRGAASAADSPARPAAPERRCAPAQVRSASEAGRSARRSQLRPRPRRLPRAHSEACLHSLRELAKASGDLRSTTGYRRRPQELAAAASQGTTVRPHRLQLHDRLPPLDGAQHDGNRCEHCGPMDEEPPRETQARAPGTGAPGACAPGGAPSALTLLPQRTELAARSLVYRDCFVRC</sequence>
<feature type="region of interest" description="Disordered" evidence="1">
    <location>
        <begin position="144"/>
        <end position="171"/>
    </location>
</feature>
<proteinExistence type="predicted"/>
<dbReference type="EnsemblProtists" id="EOD39293">
    <property type="protein sequence ID" value="EOD39293"/>
    <property type="gene ID" value="EMIHUDRAFT_460401"/>
</dbReference>
<dbReference type="RefSeq" id="XP_005791722.1">
    <property type="nucleotide sequence ID" value="XM_005791665.1"/>
</dbReference>
<keyword evidence="3" id="KW-1185">Reference proteome</keyword>
<dbReference type="RefSeq" id="XP_005770272.1">
    <property type="nucleotide sequence ID" value="XM_005770215.1"/>
</dbReference>
<dbReference type="AlphaFoldDB" id="A0A0D3J2V8"/>
<feature type="compositionally biased region" description="Low complexity" evidence="1">
    <location>
        <begin position="47"/>
        <end position="58"/>
    </location>
</feature>
<dbReference type="RefSeq" id="XP_005780767.1">
    <property type="nucleotide sequence ID" value="XM_005780710.1"/>
</dbReference>
<feature type="compositionally biased region" description="Low complexity" evidence="1">
    <location>
        <begin position="158"/>
        <end position="171"/>
    </location>
</feature>
<protein>
    <submittedName>
        <fullName evidence="2">Uncharacterized protein</fullName>
    </submittedName>
</protein>
<dbReference type="EnsemblProtists" id="EOD28338">
    <property type="protein sequence ID" value="EOD28338"/>
    <property type="gene ID" value="EMIHUDRAFT_463076"/>
</dbReference>
<dbReference type="KEGG" id="ehx:EMIHUDRAFT_460401"/>
<dbReference type="GeneID" id="17273883"/>
<evidence type="ECO:0000313" key="2">
    <source>
        <dbReference type="EnsemblProtists" id="EOD17843"/>
    </source>
</evidence>
<dbReference type="EnsemblProtists" id="EOD17843">
    <property type="protein sequence ID" value="EOD17843"/>
    <property type="gene ID" value="EMIHUDRAFT_436322"/>
</dbReference>
<feature type="region of interest" description="Disordered" evidence="1">
    <location>
        <begin position="1"/>
        <end position="77"/>
    </location>
</feature>